<keyword evidence="9" id="KW-1185">Reference proteome</keyword>
<dbReference type="InterPro" id="IPR000630">
    <property type="entry name" value="Ribosomal_uS8"/>
</dbReference>
<gene>
    <name evidence="6" type="primary">rpsH</name>
    <name evidence="8" type="ORF">BRSU_0203</name>
</gene>
<dbReference type="FunFam" id="3.30.1490.10:FF:000001">
    <property type="entry name" value="30S ribosomal protein S8"/>
    <property type="match status" value="1"/>
</dbReference>
<comment type="function">
    <text evidence="6">One of the primary rRNA binding proteins, it binds directly to 16S rRNA central domain where it helps coordinate assembly of the platform of the 30S subunit.</text>
</comment>
<dbReference type="NCBIfam" id="NF001109">
    <property type="entry name" value="PRK00136.1"/>
    <property type="match status" value="1"/>
</dbReference>
<dbReference type="GeneID" id="44971028"/>
<dbReference type="PANTHER" id="PTHR11758">
    <property type="entry name" value="40S RIBOSOMAL PROTEIN S15A"/>
    <property type="match status" value="1"/>
</dbReference>
<keyword evidence="6" id="KW-0699">rRNA-binding</keyword>
<protein>
    <recommendedName>
        <fullName evidence="4 6">Small ribosomal subunit protein uS8</fullName>
    </recommendedName>
</protein>
<evidence type="ECO:0000256" key="6">
    <source>
        <dbReference type="HAMAP-Rule" id="MF_01302"/>
    </source>
</evidence>
<accession>A0A0G4K3S1</accession>
<dbReference type="EMBL" id="CVLB01000001">
    <property type="protein sequence ID" value="CRF31521.1"/>
    <property type="molecule type" value="Genomic_DNA"/>
</dbReference>
<dbReference type="InterPro" id="IPR047863">
    <property type="entry name" value="Ribosomal_uS8_CS"/>
</dbReference>
<dbReference type="Gene3D" id="3.30.1370.30">
    <property type="match status" value="1"/>
</dbReference>
<keyword evidence="6" id="KW-0694">RNA-binding</keyword>
<evidence type="ECO:0000256" key="5">
    <source>
        <dbReference type="ARBA" id="ARBA00046740"/>
    </source>
</evidence>
<name>A0A0G4K3S1_9SPIR</name>
<organism evidence="8 9">
    <name type="scientific">Brachyspira suanatina</name>
    <dbReference type="NCBI Taxonomy" id="381802"/>
    <lineage>
        <taxon>Bacteria</taxon>
        <taxon>Pseudomonadati</taxon>
        <taxon>Spirochaetota</taxon>
        <taxon>Spirochaetia</taxon>
        <taxon>Brachyspirales</taxon>
        <taxon>Brachyspiraceae</taxon>
        <taxon>Brachyspira</taxon>
    </lineage>
</organism>
<dbReference type="Gene3D" id="3.30.1490.10">
    <property type="match status" value="1"/>
</dbReference>
<dbReference type="InterPro" id="IPR035987">
    <property type="entry name" value="Ribosomal_uS8_sf"/>
</dbReference>
<dbReference type="GO" id="GO:0019843">
    <property type="term" value="F:rRNA binding"/>
    <property type="evidence" value="ECO:0007669"/>
    <property type="project" value="UniProtKB-UniRule"/>
</dbReference>
<dbReference type="PROSITE" id="PS00053">
    <property type="entry name" value="RIBOSOMAL_S8"/>
    <property type="match status" value="1"/>
</dbReference>
<evidence type="ECO:0000313" key="8">
    <source>
        <dbReference type="EMBL" id="CRF31521.1"/>
    </source>
</evidence>
<dbReference type="GO" id="GO:1990904">
    <property type="term" value="C:ribonucleoprotein complex"/>
    <property type="evidence" value="ECO:0007669"/>
    <property type="project" value="UniProtKB-KW"/>
</dbReference>
<evidence type="ECO:0000256" key="2">
    <source>
        <dbReference type="ARBA" id="ARBA00022980"/>
    </source>
</evidence>
<dbReference type="GO" id="GO:0003735">
    <property type="term" value="F:structural constituent of ribosome"/>
    <property type="evidence" value="ECO:0007669"/>
    <property type="project" value="InterPro"/>
</dbReference>
<dbReference type="HAMAP" id="MF_01302_B">
    <property type="entry name" value="Ribosomal_uS8_B"/>
    <property type="match status" value="1"/>
</dbReference>
<proteinExistence type="inferred from homology"/>
<evidence type="ECO:0000256" key="7">
    <source>
        <dbReference type="RuleBase" id="RU003660"/>
    </source>
</evidence>
<keyword evidence="3 6" id="KW-0687">Ribonucleoprotein</keyword>
<dbReference type="AlphaFoldDB" id="A0A0G4K3S1"/>
<comment type="similarity">
    <text evidence="1 6 7">Belongs to the universal ribosomal protein uS8 family.</text>
</comment>
<dbReference type="Proteomes" id="UP000043763">
    <property type="component" value="Unassembled WGS sequence"/>
</dbReference>
<evidence type="ECO:0000256" key="1">
    <source>
        <dbReference type="ARBA" id="ARBA00006471"/>
    </source>
</evidence>
<dbReference type="SUPFAM" id="SSF56047">
    <property type="entry name" value="Ribosomal protein S8"/>
    <property type="match status" value="1"/>
</dbReference>
<evidence type="ECO:0000256" key="4">
    <source>
        <dbReference type="ARBA" id="ARBA00035258"/>
    </source>
</evidence>
<dbReference type="Pfam" id="PF00410">
    <property type="entry name" value="Ribosomal_S8"/>
    <property type="match status" value="1"/>
</dbReference>
<evidence type="ECO:0000256" key="3">
    <source>
        <dbReference type="ARBA" id="ARBA00023274"/>
    </source>
</evidence>
<dbReference type="GO" id="GO:0005737">
    <property type="term" value="C:cytoplasm"/>
    <property type="evidence" value="ECO:0007669"/>
    <property type="project" value="UniProtKB-ARBA"/>
</dbReference>
<dbReference type="OrthoDB" id="9802617at2"/>
<comment type="subunit">
    <text evidence="5 6">Part of the 30S ribosomal subunit. Contacts proteins S5 and S12.</text>
</comment>
<sequence>MSVHDPIADALTIIRNGCRAKKESVTIPFSTKMENILAILKKEGYINDFKKVEVKDKNFFRIEIDLKYYEGSSVIEGIQRVSTPGLRVYTSVDTIPQVKNGFGISVISTSKGVMTDKEARKEKVGGEVLCYVW</sequence>
<dbReference type="GO" id="GO:0006412">
    <property type="term" value="P:translation"/>
    <property type="evidence" value="ECO:0007669"/>
    <property type="project" value="UniProtKB-UniRule"/>
</dbReference>
<dbReference type="GO" id="GO:0005840">
    <property type="term" value="C:ribosome"/>
    <property type="evidence" value="ECO:0007669"/>
    <property type="project" value="UniProtKB-KW"/>
</dbReference>
<evidence type="ECO:0000313" key="9">
    <source>
        <dbReference type="Proteomes" id="UP000043763"/>
    </source>
</evidence>
<keyword evidence="2 6" id="KW-0689">Ribosomal protein</keyword>
<reference evidence="9" key="1">
    <citation type="submission" date="2015-04" db="EMBL/GenBank/DDBJ databases">
        <authorList>
            <person name="Mushtaq Mamoona"/>
        </authorList>
    </citation>
    <scope>NUCLEOTIDE SEQUENCE [LARGE SCALE GENOMIC DNA]</scope>
    <source>
        <strain evidence="9">AN4859/03</strain>
    </source>
</reference>
<dbReference type="RefSeq" id="WP_014488939.1">
    <property type="nucleotide sequence ID" value="NZ_CVLB01000001.1"/>
</dbReference>